<evidence type="ECO:0000256" key="1">
    <source>
        <dbReference type="ARBA" id="ARBA00022741"/>
    </source>
</evidence>
<sequence>MKYISWLDIKNKIRKETDNFRILPQGIKNLHFYPDEIIVEQKEENADTVKAAFEKWFPNPDTYAAEDQRIYLDIARSSMEISIETNSEGRMGLAERPRFDQLYFSKVFLSDDALKQTPKPRHKIIAFHSFKGGVGRTLHLAAMIKSLSDVVKKKGMEKKVLIIDGDLEAPGITFWEKNKVGGTANIGFTQFLDAVQYADPDTDYTMEAITQYFAEEIQRFEQVVETTKLYVLPAFSDPADLFHINVKPEHLSHHDRPWKLRECIDRLAGEINADYVFIDLRAGISELSAPFLLDPYIDRFLVTTLSEQSISGTELILKEMAKINMTENKVKKTLLPEILISMVSPDQDDKRLIEAKARFDKTIFGIENAAGTDPDTEGELLSDPIAIKQTPFKSELLGVRSWEDVWQNGGSLIQTFTDYFEGLEESEDEDSLPGGGDHDEQLKKLKDFCSNHVFAENVQSGSFLKTGFFKEFPRQYFRTLPLVVSLGTKGAGKTFHFMRMTQLMAYKKFCDSIEPDKVEINADFFPILRSSEIDGESDIIQQLKSGLPLFDAFDYDDFTTSIERFRDEEHSESEWKDFWGKKIIQAVSGNNDNITSFRQLNETLKDKPLVLLIDGLENFFPDIHSSEKQQNAISALLNIPGRLSEIRERHMGLIIFLRQDYLDSAKRQNSGQLEKKYENYKLLWDETAFLRLVFWLAITSGALETERALDPSAMGKEQLNRQLKKLWGLKLGQDKSKEAYTINWVYGALSDFKGYLQARDVVRFLAEAAKESEILATGQWKGRLLPPAAIRKAINGCSTDRVKELKQESKVFRKWTESLESQKEELVIPFSKSLLPEDSRELKKLGVVYEDISDSGEEFRFYIPEIYRLGLGFKFKSGARPKVLSIKRKAVGKGLLS</sequence>
<keyword evidence="3" id="KW-0966">Cell projection</keyword>
<reference evidence="3 4" key="1">
    <citation type="submission" date="2017-04" db="EMBL/GenBank/DDBJ databases">
        <authorList>
            <person name="Afonso C.L."/>
            <person name="Miller P.J."/>
            <person name="Scott M.A."/>
            <person name="Spackman E."/>
            <person name="Goraichik I."/>
            <person name="Dimitrov K.M."/>
            <person name="Suarez D.L."/>
            <person name="Swayne D.E."/>
        </authorList>
    </citation>
    <scope>NUCLEOTIDE SEQUENCE [LARGE SCALE GENOMIC DNA]</scope>
    <source>
        <strain evidence="3 4">DSM 3385</strain>
    </source>
</reference>
<dbReference type="RefSeq" id="WP_084069769.1">
    <property type="nucleotide sequence ID" value="NZ_FWXY01000013.1"/>
</dbReference>
<accession>A0A1W2CPX9</accession>
<dbReference type="GO" id="GO:0005829">
    <property type="term" value="C:cytosol"/>
    <property type="evidence" value="ECO:0007669"/>
    <property type="project" value="TreeGrafter"/>
</dbReference>
<proteinExistence type="predicted"/>
<dbReference type="PANTHER" id="PTHR43384">
    <property type="entry name" value="SEPTUM SITE-DETERMINING PROTEIN MIND HOMOLOG, CHLOROPLASTIC-RELATED"/>
    <property type="match status" value="1"/>
</dbReference>
<evidence type="ECO:0000313" key="4">
    <source>
        <dbReference type="Proteomes" id="UP000192418"/>
    </source>
</evidence>
<gene>
    <name evidence="3" type="ORF">SAMN02746065_11314</name>
</gene>
<dbReference type="Proteomes" id="UP000192418">
    <property type="component" value="Unassembled WGS sequence"/>
</dbReference>
<organism evidence="3 4">
    <name type="scientific">Desulfocicer vacuolatum DSM 3385</name>
    <dbReference type="NCBI Taxonomy" id="1121400"/>
    <lineage>
        <taxon>Bacteria</taxon>
        <taxon>Pseudomonadati</taxon>
        <taxon>Thermodesulfobacteriota</taxon>
        <taxon>Desulfobacteria</taxon>
        <taxon>Desulfobacterales</taxon>
        <taxon>Desulfobacteraceae</taxon>
        <taxon>Desulfocicer</taxon>
    </lineage>
</organism>
<dbReference type="GO" id="GO:0051782">
    <property type="term" value="P:negative regulation of cell division"/>
    <property type="evidence" value="ECO:0007669"/>
    <property type="project" value="TreeGrafter"/>
</dbReference>
<keyword evidence="4" id="KW-1185">Reference proteome</keyword>
<evidence type="ECO:0000256" key="2">
    <source>
        <dbReference type="ARBA" id="ARBA00022840"/>
    </source>
</evidence>
<dbReference type="AlphaFoldDB" id="A0A1W2CPX9"/>
<dbReference type="PANTHER" id="PTHR43384:SF6">
    <property type="entry name" value="SEPTUM SITE-DETERMINING PROTEIN MIND HOMOLOG, CHLOROPLASTIC"/>
    <property type="match status" value="1"/>
</dbReference>
<dbReference type="InterPro" id="IPR050625">
    <property type="entry name" value="ParA/MinD_ATPase"/>
</dbReference>
<dbReference type="Gene3D" id="3.40.50.300">
    <property type="entry name" value="P-loop containing nucleotide triphosphate hydrolases"/>
    <property type="match status" value="1"/>
</dbReference>
<keyword evidence="1" id="KW-0547">Nucleotide-binding</keyword>
<dbReference type="GO" id="GO:0009898">
    <property type="term" value="C:cytoplasmic side of plasma membrane"/>
    <property type="evidence" value="ECO:0007669"/>
    <property type="project" value="TreeGrafter"/>
</dbReference>
<dbReference type="InterPro" id="IPR027417">
    <property type="entry name" value="P-loop_NTPase"/>
</dbReference>
<dbReference type="STRING" id="1121400.SAMN02746065_11314"/>
<dbReference type="InterPro" id="IPR059206">
    <property type="entry name" value="Sll1717-like"/>
</dbReference>
<name>A0A1W2CPX9_9BACT</name>
<dbReference type="GO" id="GO:0016887">
    <property type="term" value="F:ATP hydrolysis activity"/>
    <property type="evidence" value="ECO:0007669"/>
    <property type="project" value="TreeGrafter"/>
</dbReference>
<dbReference type="NCBIfam" id="NF047389">
    <property type="entry name" value="ATPase_Sll1717"/>
    <property type="match status" value="1"/>
</dbReference>
<evidence type="ECO:0000313" key="3">
    <source>
        <dbReference type="EMBL" id="SMC87261.1"/>
    </source>
</evidence>
<protein>
    <submittedName>
        <fullName evidence="3">MinD-like ATPase involved in chromosome partitioning or flagellar assembly</fullName>
    </submittedName>
</protein>
<keyword evidence="3" id="KW-0282">Flagellum</keyword>
<dbReference type="NCBIfam" id="NF047398">
    <property type="entry name" value="AAA_KGGVGR"/>
    <property type="match status" value="1"/>
</dbReference>
<dbReference type="EMBL" id="FWXY01000013">
    <property type="protein sequence ID" value="SMC87261.1"/>
    <property type="molecule type" value="Genomic_DNA"/>
</dbReference>
<dbReference type="SUPFAM" id="SSF52540">
    <property type="entry name" value="P-loop containing nucleoside triphosphate hydrolases"/>
    <property type="match status" value="1"/>
</dbReference>
<dbReference type="GO" id="GO:0005524">
    <property type="term" value="F:ATP binding"/>
    <property type="evidence" value="ECO:0007669"/>
    <property type="project" value="UniProtKB-KW"/>
</dbReference>
<dbReference type="OrthoDB" id="580767at2"/>
<keyword evidence="3" id="KW-0969">Cilium</keyword>
<keyword evidence="2" id="KW-0067">ATP-binding</keyword>